<feature type="domain" description="Oxidoreductase-like" evidence="2">
    <location>
        <begin position="13"/>
        <end position="52"/>
    </location>
</feature>
<name>A0A3N7HU24_9BURK</name>
<gene>
    <name evidence="3" type="ORF">DZC73_07895</name>
</gene>
<dbReference type="OrthoDB" id="5797329at2"/>
<proteinExistence type="predicted"/>
<feature type="region of interest" description="Disordered" evidence="1">
    <location>
        <begin position="1"/>
        <end position="22"/>
    </location>
</feature>
<dbReference type="InterPro" id="IPR019180">
    <property type="entry name" value="Oxidoreductase-like_N"/>
</dbReference>
<dbReference type="AlphaFoldDB" id="A0A3N7HU24"/>
<accession>A0A3N7HU24</accession>
<dbReference type="Pfam" id="PF09791">
    <property type="entry name" value="Oxidored-like"/>
    <property type="match status" value="1"/>
</dbReference>
<evidence type="ECO:0000313" key="4">
    <source>
        <dbReference type="Proteomes" id="UP000267464"/>
    </source>
</evidence>
<dbReference type="RefSeq" id="WP_124539698.1">
    <property type="nucleotide sequence ID" value="NZ_QUSW01000002.1"/>
</dbReference>
<keyword evidence="4" id="KW-1185">Reference proteome</keyword>
<organism evidence="3 4">
    <name type="scientific">Piscinibacter terrae</name>
    <dbReference type="NCBI Taxonomy" id="2496871"/>
    <lineage>
        <taxon>Bacteria</taxon>
        <taxon>Pseudomonadati</taxon>
        <taxon>Pseudomonadota</taxon>
        <taxon>Betaproteobacteria</taxon>
        <taxon>Burkholderiales</taxon>
        <taxon>Sphaerotilaceae</taxon>
        <taxon>Piscinibacter</taxon>
    </lineage>
</organism>
<evidence type="ECO:0000313" key="3">
    <source>
        <dbReference type="EMBL" id="RQP24796.1"/>
    </source>
</evidence>
<sequence>MPSTPPDPSDPEPQAPLAPGDDECCGNGCDPCIFDFYAIERERFLKEHKAWQDRQAARTAKD</sequence>
<reference evidence="3 4" key="1">
    <citation type="submission" date="2018-08" db="EMBL/GenBank/DDBJ databases">
        <authorList>
            <person name="Khan S.A."/>
            <person name="Jeon C.O."/>
            <person name="Chun B.H."/>
            <person name="Jeong S.E."/>
        </authorList>
    </citation>
    <scope>NUCLEOTIDE SEQUENCE [LARGE SCALE GENOMIC DNA]</scope>
    <source>
        <strain evidence="3 4">S-16</strain>
    </source>
</reference>
<evidence type="ECO:0000259" key="2">
    <source>
        <dbReference type="Pfam" id="PF09791"/>
    </source>
</evidence>
<protein>
    <submittedName>
        <fullName evidence="3">Oxidoreductase</fullName>
    </submittedName>
</protein>
<feature type="compositionally biased region" description="Pro residues" evidence="1">
    <location>
        <begin position="1"/>
        <end position="16"/>
    </location>
</feature>
<evidence type="ECO:0000256" key="1">
    <source>
        <dbReference type="SAM" id="MobiDB-lite"/>
    </source>
</evidence>
<reference evidence="3 4" key="2">
    <citation type="submission" date="2018-12" db="EMBL/GenBank/DDBJ databases">
        <title>Rhizobacter gummiphilus sp. nov., a rubber-degrading bacterium isolated from the soil of a botanical garden in Japan.</title>
        <authorList>
            <person name="Shunsuke S.S."/>
        </authorList>
    </citation>
    <scope>NUCLEOTIDE SEQUENCE [LARGE SCALE GENOMIC DNA]</scope>
    <source>
        <strain evidence="3 4">S-16</strain>
    </source>
</reference>
<dbReference type="EMBL" id="QUSW01000002">
    <property type="protein sequence ID" value="RQP24796.1"/>
    <property type="molecule type" value="Genomic_DNA"/>
</dbReference>
<comment type="caution">
    <text evidence="3">The sequence shown here is derived from an EMBL/GenBank/DDBJ whole genome shotgun (WGS) entry which is preliminary data.</text>
</comment>
<dbReference type="Proteomes" id="UP000267464">
    <property type="component" value="Unassembled WGS sequence"/>
</dbReference>